<dbReference type="InterPro" id="IPR012678">
    <property type="entry name" value="Ribosomal_uL23/eL15/eS24_sf"/>
</dbReference>
<sequence>MLDLFKYPVLTEKSTRLIESDQYTFDLDVKLTKTQIKTLIETIFGVKVSSVNTHRPPRKTRRVGVQRGSKSSSKRVIITLKPGQNLKLIPE</sequence>
<evidence type="ECO:0000256" key="3">
    <source>
        <dbReference type="ARBA" id="ARBA00023274"/>
    </source>
</evidence>
<dbReference type="GO" id="GO:0003735">
    <property type="term" value="F:structural constituent of ribosome"/>
    <property type="evidence" value="ECO:0007669"/>
    <property type="project" value="InterPro"/>
</dbReference>
<dbReference type="GeneID" id="22160842"/>
<feature type="compositionally biased region" description="Basic residues" evidence="6">
    <location>
        <begin position="55"/>
        <end position="64"/>
    </location>
</feature>
<dbReference type="InterPro" id="IPR013025">
    <property type="entry name" value="Ribosomal_uL23-like"/>
</dbReference>
<geneLocation type="chloroplast" evidence="7"/>
<dbReference type="GO" id="GO:0019843">
    <property type="term" value="F:rRNA binding"/>
    <property type="evidence" value="ECO:0007669"/>
    <property type="project" value="UniProtKB-UniRule"/>
</dbReference>
<dbReference type="GO" id="GO:0005840">
    <property type="term" value="C:ribosome"/>
    <property type="evidence" value="ECO:0007669"/>
    <property type="project" value="UniProtKB-KW"/>
</dbReference>
<protein>
    <recommendedName>
        <fullName evidence="4 5">Large ribosomal subunit protein uL23c</fullName>
    </recommendedName>
</protein>
<keyword evidence="5" id="KW-0694">RNA-binding</keyword>
<comment type="function">
    <text evidence="5">Binds to 23S rRNA.</text>
</comment>
<dbReference type="GO" id="GO:0006412">
    <property type="term" value="P:translation"/>
    <property type="evidence" value="ECO:0007669"/>
    <property type="project" value="UniProtKB-UniRule"/>
</dbReference>
<feature type="region of interest" description="Disordered" evidence="6">
    <location>
        <begin position="51"/>
        <end position="73"/>
    </location>
</feature>
<evidence type="ECO:0000256" key="4">
    <source>
        <dbReference type="ARBA" id="ARBA00035287"/>
    </source>
</evidence>
<dbReference type="NCBIfam" id="NF004363">
    <property type="entry name" value="PRK05738.2-4"/>
    <property type="match status" value="1"/>
</dbReference>
<reference evidence="7" key="1">
    <citation type="journal article" date="2014" name="BMC Evol. Biol.">
        <title>Chloroplast phylogenomic analysis resolves deep-level relationships within the green algal class Trebouxiophyceae.</title>
        <authorList>
            <person name="Lemieux C."/>
            <person name="Otis C."/>
            <person name="Turmel M."/>
        </authorList>
    </citation>
    <scope>NUCLEOTIDE SEQUENCE</scope>
</reference>
<dbReference type="RefSeq" id="YP_009106528.1">
    <property type="nucleotide sequence ID" value="NC_025545.1"/>
</dbReference>
<dbReference type="GO" id="GO:0009507">
    <property type="term" value="C:chloroplast"/>
    <property type="evidence" value="ECO:0007669"/>
    <property type="project" value="UniProtKB-SubCell"/>
</dbReference>
<accession>A0A097KQA4</accession>
<evidence type="ECO:0000313" key="7">
    <source>
        <dbReference type="EMBL" id="AIT95356.1"/>
    </source>
</evidence>
<dbReference type="InterPro" id="IPR012677">
    <property type="entry name" value="Nucleotide-bd_a/b_plait_sf"/>
</dbReference>
<evidence type="ECO:0000256" key="5">
    <source>
        <dbReference type="HAMAP-Rule" id="MF_01369"/>
    </source>
</evidence>
<organism evidence="7">
    <name type="scientific">Botryococcus braunii</name>
    <name type="common">Green alga</name>
    <dbReference type="NCBI Taxonomy" id="38881"/>
    <lineage>
        <taxon>Eukaryota</taxon>
        <taxon>Viridiplantae</taxon>
        <taxon>Chlorophyta</taxon>
        <taxon>core chlorophytes</taxon>
        <taxon>Trebouxiophyceae</taxon>
        <taxon>Trebouxiophyceae incertae sedis</taxon>
        <taxon>Elliptochloris clade</taxon>
        <taxon>Botryococcus</taxon>
    </lineage>
</organism>
<dbReference type="GO" id="GO:1990904">
    <property type="term" value="C:ribonucleoprotein complex"/>
    <property type="evidence" value="ECO:0007669"/>
    <property type="project" value="UniProtKB-KW"/>
</dbReference>
<keyword evidence="7" id="KW-0150">Chloroplast</keyword>
<evidence type="ECO:0000256" key="1">
    <source>
        <dbReference type="ARBA" id="ARBA00006700"/>
    </source>
</evidence>
<dbReference type="Pfam" id="PF00276">
    <property type="entry name" value="Ribosomal_L23"/>
    <property type="match status" value="1"/>
</dbReference>
<keyword evidence="7" id="KW-0934">Plastid</keyword>
<keyword evidence="2 5" id="KW-0689">Ribosomal protein</keyword>
<evidence type="ECO:0000256" key="2">
    <source>
        <dbReference type="ARBA" id="ARBA00022980"/>
    </source>
</evidence>
<evidence type="ECO:0000256" key="6">
    <source>
        <dbReference type="SAM" id="MobiDB-lite"/>
    </source>
</evidence>
<comment type="subcellular location">
    <subcellularLocation>
        <location evidence="5">Plastid</location>
        <location evidence="5">Chloroplast</location>
    </subcellularLocation>
</comment>
<proteinExistence type="inferred from homology"/>
<dbReference type="SUPFAM" id="SSF54189">
    <property type="entry name" value="Ribosomal proteins S24e, L23 and L15e"/>
    <property type="match status" value="1"/>
</dbReference>
<dbReference type="AlphaFoldDB" id="A0A097KQA4"/>
<name>A0A097KQA4_BOTBR</name>
<dbReference type="HAMAP" id="MF_01369_B">
    <property type="entry name" value="Ribosomal_uL23_B"/>
    <property type="match status" value="1"/>
</dbReference>
<comment type="subunit">
    <text evidence="5">Part of the 50S ribosomal subunit.</text>
</comment>
<keyword evidence="5" id="KW-0699">rRNA-binding</keyword>
<dbReference type="EMBL" id="KM462884">
    <property type="protein sequence ID" value="AIT95356.1"/>
    <property type="molecule type" value="Genomic_DNA"/>
</dbReference>
<keyword evidence="3 5" id="KW-0687">Ribonucleoprotein</keyword>
<dbReference type="PANTHER" id="PTHR11620">
    <property type="entry name" value="60S RIBOSOMAL PROTEIN L23A"/>
    <property type="match status" value="1"/>
</dbReference>
<dbReference type="Gene3D" id="3.30.70.330">
    <property type="match status" value="1"/>
</dbReference>
<gene>
    <name evidence="5 7" type="primary">rpl23</name>
</gene>
<comment type="similarity">
    <text evidence="1 5">Belongs to the universal ribosomal protein uL23 family.</text>
</comment>